<dbReference type="EMBL" id="VZPO01000011">
    <property type="protein sequence ID" value="KAB0500497.1"/>
    <property type="molecule type" value="Genomic_DNA"/>
</dbReference>
<name>A0A7V7TLZ0_9PSED</name>
<evidence type="ECO:0000313" key="2">
    <source>
        <dbReference type="EMBL" id="KAB0500497.1"/>
    </source>
</evidence>
<gene>
    <name evidence="2" type="ORF">F7R14_24550</name>
</gene>
<protein>
    <submittedName>
        <fullName evidence="2">Uncharacterized protein</fullName>
    </submittedName>
</protein>
<evidence type="ECO:0000256" key="1">
    <source>
        <dbReference type="SAM" id="MobiDB-lite"/>
    </source>
</evidence>
<dbReference type="RefSeq" id="WP_053078308.1">
    <property type="nucleotide sequence ID" value="NZ_JYLB01000010.1"/>
</dbReference>
<dbReference type="AlphaFoldDB" id="A0A7V7TLZ0"/>
<sequence>MPFTTPHSTEGPEASADSISEQELQSLAAESEALSGLEIENLWQYDELRFEEPVIINLAPTDALPVRRTLSLPKTRGIDVKKTESESIKITVRSSNSPKFSVDAPHAFQHPSIQQEFLLPVEPCVPIVSVEKTEEEDREEIYELIDESILVSPQPIVLEEDVFDDFFEDVELDNIYAQENLEWFDDSGVESTIQVDVEEFDDEYAAYAFDPEEFYELRDDDEISPRTIGKISREDRAFQKATDLIYKSGWPLSVHALLHRIFIINGWSATRLALEREINKGMTPDELILAAHIKVLWAENDHYWIAFDKSGSSNLSQHILSWPSAMLIVRTFEALPQVEELEQFIDSQFEYWYESVHLRRVFRSFNRFLWYRTSNLRGSLPANMPFSFGNPRDLPVEEYSDLGLDDTLEIEREADLRALGVIRNKHPLEPYCYFSDLPANVEDDQVVVAVDAGEAIPAEMEEAVTPASPAHALKSRKDPTNLQEHLQLFSIDPLKESPHD</sequence>
<proteinExistence type="predicted"/>
<reference evidence="2 3" key="1">
    <citation type="submission" date="2019-09" db="EMBL/GenBank/DDBJ databases">
        <title>Draft genome sequences of 48 bacterial type strains from the CCUG.</title>
        <authorList>
            <person name="Tunovic T."/>
            <person name="Pineiro-Iglesias B."/>
            <person name="Unosson C."/>
            <person name="Inganas E."/>
            <person name="Ohlen M."/>
            <person name="Cardew S."/>
            <person name="Jensie-Markopoulos S."/>
            <person name="Salva-Serra F."/>
            <person name="Jaen-Luchoro D."/>
            <person name="Karlsson R."/>
            <person name="Svensson-Stadler L."/>
            <person name="Chun J."/>
            <person name="Moore E."/>
        </authorList>
    </citation>
    <scope>NUCLEOTIDE SEQUENCE [LARGE SCALE GENOMIC DNA]</scope>
    <source>
        <strain evidence="2 3">CCUG 51522</strain>
    </source>
</reference>
<organism evidence="2 3">
    <name type="scientific">Pseudomonas lini</name>
    <dbReference type="NCBI Taxonomy" id="163011"/>
    <lineage>
        <taxon>Bacteria</taxon>
        <taxon>Pseudomonadati</taxon>
        <taxon>Pseudomonadota</taxon>
        <taxon>Gammaproteobacteria</taxon>
        <taxon>Pseudomonadales</taxon>
        <taxon>Pseudomonadaceae</taxon>
        <taxon>Pseudomonas</taxon>
    </lineage>
</organism>
<comment type="caution">
    <text evidence="2">The sequence shown here is derived from an EMBL/GenBank/DDBJ whole genome shotgun (WGS) entry which is preliminary data.</text>
</comment>
<evidence type="ECO:0000313" key="3">
    <source>
        <dbReference type="Proteomes" id="UP000434925"/>
    </source>
</evidence>
<dbReference type="Proteomes" id="UP000434925">
    <property type="component" value="Unassembled WGS sequence"/>
</dbReference>
<accession>A0A7V7TLZ0</accession>
<feature type="region of interest" description="Disordered" evidence="1">
    <location>
        <begin position="1"/>
        <end position="23"/>
    </location>
</feature>